<feature type="compositionally biased region" description="Low complexity" evidence="1">
    <location>
        <begin position="88"/>
        <end position="99"/>
    </location>
</feature>
<sequence length="515" mass="55314">MWKVLWLIIKANNKDRLELIGGSKGRAVSRGPGCCSPRPNPAHRAGNQAQAGGGPRVSASFVPPSSASDERITRGRADVSRAEARYTSSLRPSVRPSVPGEMAKKSASRNALKSLFSRSEANLEESGDKDADKTGGEKKKFKFLKFKTKSKKGSASEKSADESPQVLSAVETNNAATGGEAWPGNAAAKSKDRKGASLYGTAPRSKSKEFSYSELDLRKPKKFATFSFGLRKRRKKDEENMSKSVVGLHSPDIEVREEAPLDLRPMELKQANTKTVFSMSQPELDTSTKFDIPSPPPVATNKPDSYFDLPGQSRSSVPQSRVTGLLVRGSGRFDVHNEARAPIASIPELQQYDDDDALNVPVQDNSSNMNLSSPAPVSATETPCAGSQTASSLPASHPAIAPETSDHKAALVDSVFTSSGPCNNDILEQSDTKPEIYQTESTSVTLSHHRPDASDTVDSTALSGDPFLTGVSSKIDVTFTESPPVSHNDKSALRADSASIHQEFSVSPLRNLFLK</sequence>
<evidence type="ECO:0000313" key="2">
    <source>
        <dbReference type="EMBL" id="KAK2830600.1"/>
    </source>
</evidence>
<feature type="compositionally biased region" description="Polar residues" evidence="1">
    <location>
        <begin position="362"/>
        <end position="394"/>
    </location>
</feature>
<feature type="region of interest" description="Disordered" evidence="1">
    <location>
        <begin position="358"/>
        <end position="397"/>
    </location>
</feature>
<feature type="region of interest" description="Disordered" evidence="1">
    <location>
        <begin position="23"/>
        <end position="111"/>
    </location>
</feature>
<dbReference type="AlphaFoldDB" id="A0AA88S8D2"/>
<proteinExistence type="predicted"/>
<protein>
    <submittedName>
        <fullName evidence="2">Uncharacterized protein</fullName>
    </submittedName>
</protein>
<evidence type="ECO:0000256" key="1">
    <source>
        <dbReference type="SAM" id="MobiDB-lite"/>
    </source>
</evidence>
<organism evidence="2 3">
    <name type="scientific">Channa striata</name>
    <name type="common">Snakehead murrel</name>
    <name type="synonym">Ophicephalus striatus</name>
    <dbReference type="NCBI Taxonomy" id="64152"/>
    <lineage>
        <taxon>Eukaryota</taxon>
        <taxon>Metazoa</taxon>
        <taxon>Chordata</taxon>
        <taxon>Craniata</taxon>
        <taxon>Vertebrata</taxon>
        <taxon>Euteleostomi</taxon>
        <taxon>Actinopterygii</taxon>
        <taxon>Neopterygii</taxon>
        <taxon>Teleostei</taxon>
        <taxon>Neoteleostei</taxon>
        <taxon>Acanthomorphata</taxon>
        <taxon>Anabantaria</taxon>
        <taxon>Anabantiformes</taxon>
        <taxon>Channoidei</taxon>
        <taxon>Channidae</taxon>
        <taxon>Channa</taxon>
    </lineage>
</organism>
<accession>A0AA88S8D2</accession>
<name>A0AA88S8D2_CHASR</name>
<comment type="caution">
    <text evidence="2">The sequence shown here is derived from an EMBL/GenBank/DDBJ whole genome shotgun (WGS) entry which is preliminary data.</text>
</comment>
<keyword evidence="3" id="KW-1185">Reference proteome</keyword>
<dbReference type="Proteomes" id="UP001187415">
    <property type="component" value="Unassembled WGS sequence"/>
</dbReference>
<reference evidence="2" key="1">
    <citation type="submission" date="2023-07" db="EMBL/GenBank/DDBJ databases">
        <title>Chromosome-level Genome Assembly of Striped Snakehead (Channa striata).</title>
        <authorList>
            <person name="Liu H."/>
        </authorList>
    </citation>
    <scope>NUCLEOTIDE SEQUENCE</scope>
    <source>
        <strain evidence="2">Gz</strain>
        <tissue evidence="2">Muscle</tissue>
    </source>
</reference>
<feature type="region of interest" description="Disordered" evidence="1">
    <location>
        <begin position="174"/>
        <end position="213"/>
    </location>
</feature>
<feature type="compositionally biased region" description="Basic and acidic residues" evidence="1">
    <location>
        <begin position="68"/>
        <end position="84"/>
    </location>
</feature>
<gene>
    <name evidence="2" type="ORF">Q5P01_018531</name>
</gene>
<evidence type="ECO:0000313" key="3">
    <source>
        <dbReference type="Proteomes" id="UP001187415"/>
    </source>
</evidence>
<feature type="compositionally biased region" description="Low complexity" evidence="1">
    <location>
        <begin position="57"/>
        <end position="67"/>
    </location>
</feature>
<dbReference type="EMBL" id="JAUPFM010000014">
    <property type="protein sequence ID" value="KAK2830600.1"/>
    <property type="molecule type" value="Genomic_DNA"/>
</dbReference>